<keyword evidence="3" id="KW-1185">Reference proteome</keyword>
<name>A0AAN8NPD4_9PEZI</name>
<dbReference type="AlphaFoldDB" id="A0AAN8NPD4"/>
<dbReference type="GO" id="GO:0008237">
    <property type="term" value="F:metallopeptidase activity"/>
    <property type="evidence" value="ECO:0007669"/>
    <property type="project" value="InterPro"/>
</dbReference>
<proteinExistence type="predicted"/>
<dbReference type="InterPro" id="IPR024079">
    <property type="entry name" value="MetalloPept_cat_dom_sf"/>
</dbReference>
<accession>A0AAN8NPD4</accession>
<reference evidence="2 3" key="1">
    <citation type="submission" date="2019-10" db="EMBL/GenBank/DDBJ databases">
        <authorList>
            <person name="Palmer J.M."/>
        </authorList>
    </citation>
    <scope>NUCLEOTIDE SEQUENCE [LARGE SCALE GENOMIC DNA]</scope>
    <source>
        <strain evidence="2 3">TWF506</strain>
    </source>
</reference>
<dbReference type="Gene3D" id="3.40.390.10">
    <property type="entry name" value="Collagenase (Catalytic Domain)"/>
    <property type="match status" value="1"/>
</dbReference>
<comment type="caution">
    <text evidence="2">The sequence shown here is derived from an EMBL/GenBank/DDBJ whole genome shotgun (WGS) entry which is preliminary data.</text>
</comment>
<gene>
    <name evidence="2" type="ORF">TWF506_001914</name>
</gene>
<dbReference type="EMBL" id="JAVHJM010000001">
    <property type="protein sequence ID" value="KAK6521710.1"/>
    <property type="molecule type" value="Genomic_DNA"/>
</dbReference>
<evidence type="ECO:0000313" key="2">
    <source>
        <dbReference type="EMBL" id="KAK6521710.1"/>
    </source>
</evidence>
<dbReference type="Proteomes" id="UP001307849">
    <property type="component" value="Unassembled WGS sequence"/>
</dbReference>
<feature type="compositionally biased region" description="Pro residues" evidence="1">
    <location>
        <begin position="362"/>
        <end position="375"/>
    </location>
</feature>
<sequence>MPLISTKSLIATGAFILIPVSLIYAFHSSAGTIDSILNPTFQVPVSTASEPLYTSHGGLLKRAPSDNIDPGPPDNQKFANKDNWKGLRISNRCSAKQKTRLQKGWVESGYLARAFKLSFEEIKYERALGDFLGNSWKTDSYTERITDNFARLEGLHSGGKGFNQTLEIYCDEKDTPKEALAACEKDNCCNGSPDGKEGGYYYVKQDVQPATYAIVLCPNYFEVMSVQERVEALLDSKPPDFDQIKQNVWVLYPNIASILLHLQLHLPFVSTASLYIGDGAEEFYNPSGSGKLASGSANVSAIAENYAIAALAVAQIHIFGLEKAPSYKDKITVNLEQKKGKLQEMKEAAMTGPAIIKDKPAPVGPKPQTPGPPGPKKLGLSLALYGNISDIIGTGTNYTLPPLTSEGGLPKDFNKRIYKGIPLIH</sequence>
<organism evidence="2 3">
    <name type="scientific">Arthrobotrys conoides</name>
    <dbReference type="NCBI Taxonomy" id="74498"/>
    <lineage>
        <taxon>Eukaryota</taxon>
        <taxon>Fungi</taxon>
        <taxon>Dikarya</taxon>
        <taxon>Ascomycota</taxon>
        <taxon>Pezizomycotina</taxon>
        <taxon>Orbiliomycetes</taxon>
        <taxon>Orbiliales</taxon>
        <taxon>Orbiliaceae</taxon>
        <taxon>Arthrobotrys</taxon>
    </lineage>
</organism>
<evidence type="ECO:0000313" key="3">
    <source>
        <dbReference type="Proteomes" id="UP001307849"/>
    </source>
</evidence>
<feature type="region of interest" description="Disordered" evidence="1">
    <location>
        <begin position="356"/>
        <end position="376"/>
    </location>
</feature>
<protein>
    <submittedName>
        <fullName evidence="2">Uncharacterized protein</fullName>
    </submittedName>
</protein>
<evidence type="ECO:0000256" key="1">
    <source>
        <dbReference type="SAM" id="MobiDB-lite"/>
    </source>
</evidence>